<dbReference type="SUPFAM" id="SSF52172">
    <property type="entry name" value="CheY-like"/>
    <property type="match status" value="1"/>
</dbReference>
<evidence type="ECO:0000313" key="5">
    <source>
        <dbReference type="Proteomes" id="UP000434582"/>
    </source>
</evidence>
<evidence type="ECO:0000259" key="3">
    <source>
        <dbReference type="PROSITE" id="PS50110"/>
    </source>
</evidence>
<gene>
    <name evidence="4" type="ORF">GHC57_05475</name>
</gene>
<dbReference type="Gene3D" id="3.40.50.2300">
    <property type="match status" value="1"/>
</dbReference>
<dbReference type="PANTHER" id="PTHR44591">
    <property type="entry name" value="STRESS RESPONSE REGULATOR PROTEIN 1"/>
    <property type="match status" value="1"/>
</dbReference>
<dbReference type="InterPro" id="IPR001789">
    <property type="entry name" value="Sig_transdc_resp-reg_receiver"/>
</dbReference>
<dbReference type="InterPro" id="IPR050595">
    <property type="entry name" value="Bact_response_regulator"/>
</dbReference>
<dbReference type="InterPro" id="IPR011006">
    <property type="entry name" value="CheY-like_superfamily"/>
</dbReference>
<dbReference type="PANTHER" id="PTHR44591:SF3">
    <property type="entry name" value="RESPONSE REGULATORY DOMAIN-CONTAINING PROTEIN"/>
    <property type="match status" value="1"/>
</dbReference>
<accession>A0A7X1ZCD8</accession>
<proteinExistence type="predicted"/>
<keyword evidence="5" id="KW-1185">Reference proteome</keyword>
<protein>
    <submittedName>
        <fullName evidence="4">Response regulator</fullName>
    </submittedName>
</protein>
<organism evidence="4 5">
    <name type="scientific">Roseospira navarrensis</name>
    <dbReference type="NCBI Taxonomy" id="140058"/>
    <lineage>
        <taxon>Bacteria</taxon>
        <taxon>Pseudomonadati</taxon>
        <taxon>Pseudomonadota</taxon>
        <taxon>Alphaproteobacteria</taxon>
        <taxon>Rhodospirillales</taxon>
        <taxon>Rhodospirillaceae</taxon>
        <taxon>Roseospira</taxon>
    </lineage>
</organism>
<dbReference type="PROSITE" id="PS50110">
    <property type="entry name" value="RESPONSE_REGULATORY"/>
    <property type="match status" value="1"/>
</dbReference>
<dbReference type="RefSeq" id="WP_153342001.1">
    <property type="nucleotide sequence ID" value="NZ_WIVE01000011.1"/>
</dbReference>
<evidence type="ECO:0000256" key="2">
    <source>
        <dbReference type="PROSITE-ProRule" id="PRU00169"/>
    </source>
</evidence>
<dbReference type="AlphaFoldDB" id="A0A7X1ZCD8"/>
<evidence type="ECO:0000256" key="1">
    <source>
        <dbReference type="ARBA" id="ARBA00022553"/>
    </source>
</evidence>
<reference evidence="4 5" key="1">
    <citation type="submission" date="2019-10" db="EMBL/GenBank/DDBJ databases">
        <title>Draft whole-genome sequence of the purple nonsulfur photosynthetic bacterium Roseospira navarrensis DSM 15114.</title>
        <authorList>
            <person name="Kyndt J.A."/>
            <person name="Meyer T.E."/>
        </authorList>
    </citation>
    <scope>NUCLEOTIDE SEQUENCE [LARGE SCALE GENOMIC DNA]</scope>
    <source>
        <strain evidence="4 5">DSM 15114</strain>
    </source>
</reference>
<dbReference type="SUPFAM" id="SSF47226">
    <property type="entry name" value="Histidine-containing phosphotransfer domain, HPT domain"/>
    <property type="match status" value="1"/>
</dbReference>
<feature type="domain" description="Response regulatory" evidence="3">
    <location>
        <begin position="143"/>
        <end position="259"/>
    </location>
</feature>
<dbReference type="OrthoDB" id="8439620at2"/>
<dbReference type="Proteomes" id="UP000434582">
    <property type="component" value="Unassembled WGS sequence"/>
</dbReference>
<dbReference type="GO" id="GO:0000160">
    <property type="term" value="P:phosphorelay signal transduction system"/>
    <property type="evidence" value="ECO:0007669"/>
    <property type="project" value="InterPro"/>
</dbReference>
<evidence type="ECO:0000313" key="4">
    <source>
        <dbReference type="EMBL" id="MQX35966.1"/>
    </source>
</evidence>
<sequence>MPSKRGDSGAASVFAEMQTEFLDELADAARELTLAIDEARKDPATLPDVIRRGQRLGLTLHAQAETLGLSPLSAVGHRLEDYLAETRAIATGLLLDDLQRFVDLALDIGEGRVPVDTEQAPLVRRLPAKRGFAPAEIEVRDIEVMLVMEPGAQTHFVERELQQCGYRTAQIGSTFEAMRLIVRTKPDMVMISAMMPGLSGIDLTIGLTAMPETRNVPVALITSLDPDNELLALLPKRVPIIKKGPAFGDDLFRALDNLFLI</sequence>
<dbReference type="Gene3D" id="1.20.120.160">
    <property type="entry name" value="HPT domain"/>
    <property type="match status" value="1"/>
</dbReference>
<dbReference type="InterPro" id="IPR036641">
    <property type="entry name" value="HPT_dom_sf"/>
</dbReference>
<comment type="caution">
    <text evidence="4">The sequence shown here is derived from an EMBL/GenBank/DDBJ whole genome shotgun (WGS) entry which is preliminary data.</text>
</comment>
<dbReference type="EMBL" id="WIVE01000011">
    <property type="protein sequence ID" value="MQX35966.1"/>
    <property type="molecule type" value="Genomic_DNA"/>
</dbReference>
<comment type="caution">
    <text evidence="2">Lacks conserved residue(s) required for the propagation of feature annotation.</text>
</comment>
<keyword evidence="1" id="KW-0597">Phosphoprotein</keyword>
<name>A0A7X1ZCD8_9PROT</name>